<comment type="pathway">
    <text evidence="2">Carbohydrate metabolism; hexose metabolism.</text>
</comment>
<dbReference type="PANTHER" id="PTHR19443:SF16">
    <property type="entry name" value="HEXOKINASE TYPE 1-RELATED"/>
    <property type="match status" value="1"/>
</dbReference>
<evidence type="ECO:0000256" key="5">
    <source>
        <dbReference type="ARBA" id="ARBA00022741"/>
    </source>
</evidence>
<reference evidence="14 15" key="1">
    <citation type="journal article" name="Sci. Rep.">
        <title>Genome-scale phylogenetic analyses confirm Olpidium as the closest living zoosporic fungus to the non-flagellated, terrestrial fungi.</title>
        <authorList>
            <person name="Chang Y."/>
            <person name="Rochon D."/>
            <person name="Sekimoto S."/>
            <person name="Wang Y."/>
            <person name="Chovatia M."/>
            <person name="Sandor L."/>
            <person name="Salamov A."/>
            <person name="Grigoriev I.V."/>
            <person name="Stajich J.E."/>
            <person name="Spatafora J.W."/>
        </authorList>
    </citation>
    <scope>NUCLEOTIDE SEQUENCE [LARGE SCALE GENOMIC DNA]</scope>
    <source>
        <strain evidence="14">S191</strain>
    </source>
</reference>
<dbReference type="GO" id="GO:0005829">
    <property type="term" value="C:cytosol"/>
    <property type="evidence" value="ECO:0007669"/>
    <property type="project" value="TreeGrafter"/>
</dbReference>
<evidence type="ECO:0000256" key="9">
    <source>
        <dbReference type="ARBA" id="ARBA00044613"/>
    </source>
</evidence>
<evidence type="ECO:0000256" key="7">
    <source>
        <dbReference type="ARBA" id="ARBA00022840"/>
    </source>
</evidence>
<dbReference type="PRINTS" id="PR00475">
    <property type="entry name" value="HEXOKINASE"/>
</dbReference>
<evidence type="ECO:0000256" key="8">
    <source>
        <dbReference type="ARBA" id="ARBA00023152"/>
    </source>
</evidence>
<evidence type="ECO:0000256" key="6">
    <source>
        <dbReference type="ARBA" id="ARBA00022777"/>
    </source>
</evidence>
<dbReference type="SUPFAM" id="SSF53067">
    <property type="entry name" value="Actin-like ATPase domain"/>
    <property type="match status" value="3"/>
</dbReference>
<dbReference type="GO" id="GO:0005739">
    <property type="term" value="C:mitochondrion"/>
    <property type="evidence" value="ECO:0007669"/>
    <property type="project" value="TreeGrafter"/>
</dbReference>
<dbReference type="GO" id="GO:0005536">
    <property type="term" value="F:D-glucose binding"/>
    <property type="evidence" value="ECO:0007669"/>
    <property type="project" value="InterPro"/>
</dbReference>
<dbReference type="InterPro" id="IPR001312">
    <property type="entry name" value="Hexokinase"/>
</dbReference>
<evidence type="ECO:0000259" key="13">
    <source>
        <dbReference type="Pfam" id="PF03727"/>
    </source>
</evidence>
<evidence type="ECO:0000256" key="2">
    <source>
        <dbReference type="ARBA" id="ARBA00005028"/>
    </source>
</evidence>
<keyword evidence="7 11" id="KW-0067">ATP-binding</keyword>
<accession>A0A8H8A1L0</accession>
<feature type="domain" description="Hexokinase N-terminal" evidence="12">
    <location>
        <begin position="36"/>
        <end position="222"/>
    </location>
</feature>
<dbReference type="PANTHER" id="PTHR19443">
    <property type="entry name" value="HEXOKINASE"/>
    <property type="match status" value="1"/>
</dbReference>
<comment type="catalytic activity">
    <reaction evidence="9">
        <text>a D-hexose + ATP = a D-hexose 6-phosphate + ADP + H(+)</text>
        <dbReference type="Rhea" id="RHEA:22740"/>
        <dbReference type="ChEBI" id="CHEBI:4194"/>
        <dbReference type="ChEBI" id="CHEBI:15378"/>
        <dbReference type="ChEBI" id="CHEBI:30616"/>
        <dbReference type="ChEBI" id="CHEBI:229467"/>
        <dbReference type="ChEBI" id="CHEBI:456216"/>
        <dbReference type="EC" id="2.7.1.1"/>
    </reaction>
    <physiologicalReaction direction="left-to-right" evidence="9">
        <dbReference type="Rhea" id="RHEA:22741"/>
    </physiologicalReaction>
</comment>
<dbReference type="GO" id="GO:0004340">
    <property type="term" value="F:glucokinase activity"/>
    <property type="evidence" value="ECO:0007669"/>
    <property type="project" value="TreeGrafter"/>
</dbReference>
<dbReference type="GO" id="GO:0008865">
    <property type="term" value="F:fructokinase activity"/>
    <property type="evidence" value="ECO:0007669"/>
    <property type="project" value="TreeGrafter"/>
</dbReference>
<dbReference type="Pfam" id="PF00349">
    <property type="entry name" value="Hexokinase_1"/>
    <property type="match status" value="1"/>
</dbReference>
<dbReference type="InterPro" id="IPR043129">
    <property type="entry name" value="ATPase_NBD"/>
</dbReference>
<dbReference type="Gene3D" id="3.30.420.40">
    <property type="match status" value="1"/>
</dbReference>
<keyword evidence="6 11" id="KW-0418">Kinase</keyword>
<evidence type="ECO:0000256" key="10">
    <source>
        <dbReference type="ARBA" id="ARBA00047905"/>
    </source>
</evidence>
<protein>
    <recommendedName>
        <fullName evidence="11">Phosphotransferase</fullName>
        <ecNumber evidence="11">2.7.1.-</ecNumber>
    </recommendedName>
</protein>
<evidence type="ECO:0000256" key="11">
    <source>
        <dbReference type="RuleBase" id="RU362007"/>
    </source>
</evidence>
<keyword evidence="4 11" id="KW-0808">Transferase</keyword>
<evidence type="ECO:0000313" key="15">
    <source>
        <dbReference type="Proteomes" id="UP000673691"/>
    </source>
</evidence>
<proteinExistence type="inferred from homology"/>
<dbReference type="GO" id="GO:0006006">
    <property type="term" value="P:glucose metabolic process"/>
    <property type="evidence" value="ECO:0007669"/>
    <property type="project" value="TreeGrafter"/>
</dbReference>
<dbReference type="UniPathway" id="UPA00109">
    <property type="reaction ID" value="UER00180"/>
</dbReference>
<dbReference type="Gene3D" id="3.40.367.20">
    <property type="match status" value="1"/>
</dbReference>
<dbReference type="OrthoDB" id="419537at2759"/>
<evidence type="ECO:0000259" key="12">
    <source>
        <dbReference type="Pfam" id="PF00349"/>
    </source>
</evidence>
<dbReference type="InterPro" id="IPR022673">
    <property type="entry name" value="Hexokinase_C"/>
</dbReference>
<dbReference type="EC" id="2.7.1.-" evidence="11"/>
<evidence type="ECO:0000256" key="1">
    <source>
        <dbReference type="ARBA" id="ARBA00004888"/>
    </source>
</evidence>
<feature type="domain" description="Hexokinase C-terminal" evidence="13">
    <location>
        <begin position="355"/>
        <end position="514"/>
    </location>
</feature>
<evidence type="ECO:0000256" key="4">
    <source>
        <dbReference type="ARBA" id="ARBA00022679"/>
    </source>
</evidence>
<dbReference type="GO" id="GO:0005524">
    <property type="term" value="F:ATP binding"/>
    <property type="evidence" value="ECO:0007669"/>
    <property type="project" value="UniProtKB-UniRule"/>
</dbReference>
<dbReference type="EMBL" id="JAEFCI010000883">
    <property type="protein sequence ID" value="KAG5463261.1"/>
    <property type="molecule type" value="Genomic_DNA"/>
</dbReference>
<dbReference type="AlphaFoldDB" id="A0A8H8A1L0"/>
<dbReference type="Pfam" id="PF03727">
    <property type="entry name" value="Hexokinase_2"/>
    <property type="match status" value="2"/>
</dbReference>
<dbReference type="Proteomes" id="UP000673691">
    <property type="component" value="Unassembled WGS sequence"/>
</dbReference>
<keyword evidence="15" id="KW-1185">Reference proteome</keyword>
<comment type="similarity">
    <text evidence="3 11">Belongs to the hexokinase family.</text>
</comment>
<comment type="caution">
    <text evidence="14">The sequence shown here is derived from an EMBL/GenBank/DDBJ whole genome shotgun (WGS) entry which is preliminary data.</text>
</comment>
<evidence type="ECO:0000256" key="3">
    <source>
        <dbReference type="ARBA" id="ARBA00009225"/>
    </source>
</evidence>
<name>A0A8H8A1L0_9FUNG</name>
<sequence>MSQPAVVASCFAHRSSNPAVQVATGLAGARRAMQAELRAMLTVPRDYLEAIASHLVDEIDRCAQAPGRTLAMLPSFVTGRVTGREVGTFYAIDLGGTNLRVCEVKLNGDRTHLLHHQKFLVPQYVMCGGHKELLFDFIAECTAEFLRKRGAAAGTTAEAVFGFTFSFPVVTDSIDSGRYSAKGVEGADVVQLLQEAFSRRNLKARIVSINNDTVGTLVAHAYANSKTEMSVIIGTGSNAAYYAPMDKLTKWKGSKVESGEMIVNMYVPAARTLCTWRRVLPLTAFDPDWLFAGSVNGARQGVDQCWSADIRKGHRRDGMIRSAHFRWLLLGVICGCCWSFRADRMSQMSDRLQQYLGEIVRNIIVSLIDQGLLFDGRSAPALNKPYGFETSLMSQIEIDDTADLVYTRDILEQHVGVQCDTTLEERKWVQEIVRLIGLRAARLSAAAIYGVLQAGGQKDECDVGVDGSLFQLYPGFKQRLGNTLRELMGEERASKLTVSPAREGSSVGAAIIAMLASKGAVARGSSL</sequence>
<comment type="catalytic activity">
    <reaction evidence="10">
        <text>D-fructose + ATP = D-fructose 6-phosphate + ADP + H(+)</text>
        <dbReference type="Rhea" id="RHEA:16125"/>
        <dbReference type="ChEBI" id="CHEBI:15378"/>
        <dbReference type="ChEBI" id="CHEBI:30616"/>
        <dbReference type="ChEBI" id="CHEBI:37721"/>
        <dbReference type="ChEBI" id="CHEBI:61527"/>
        <dbReference type="ChEBI" id="CHEBI:456216"/>
        <dbReference type="EC" id="2.7.1.1"/>
    </reaction>
    <physiologicalReaction direction="left-to-right" evidence="10">
        <dbReference type="Rhea" id="RHEA:16126"/>
    </physiologicalReaction>
</comment>
<comment type="pathway">
    <text evidence="1">Carbohydrate degradation; glycolysis; D-glyceraldehyde 3-phosphate and glycerone phosphate from D-glucose: step 1/4.</text>
</comment>
<organism evidence="14 15">
    <name type="scientific">Olpidium bornovanus</name>
    <dbReference type="NCBI Taxonomy" id="278681"/>
    <lineage>
        <taxon>Eukaryota</taxon>
        <taxon>Fungi</taxon>
        <taxon>Fungi incertae sedis</taxon>
        <taxon>Olpidiomycota</taxon>
        <taxon>Olpidiomycotina</taxon>
        <taxon>Olpidiomycetes</taxon>
        <taxon>Olpidiales</taxon>
        <taxon>Olpidiaceae</taxon>
        <taxon>Olpidium</taxon>
    </lineage>
</organism>
<feature type="domain" description="Hexokinase C-terminal" evidence="13">
    <location>
        <begin position="229"/>
        <end position="286"/>
    </location>
</feature>
<keyword evidence="5 11" id="KW-0547">Nucleotide-binding</keyword>
<dbReference type="PROSITE" id="PS51748">
    <property type="entry name" value="HEXOKINASE_2"/>
    <property type="match status" value="1"/>
</dbReference>
<dbReference type="InterPro" id="IPR022672">
    <property type="entry name" value="Hexokinase_N"/>
</dbReference>
<dbReference type="GO" id="GO:0006096">
    <property type="term" value="P:glycolytic process"/>
    <property type="evidence" value="ECO:0007669"/>
    <property type="project" value="UniProtKB-UniPathway"/>
</dbReference>
<keyword evidence="8 11" id="KW-0324">Glycolysis</keyword>
<evidence type="ECO:0000313" key="14">
    <source>
        <dbReference type="EMBL" id="KAG5463261.1"/>
    </source>
</evidence>
<dbReference type="GO" id="GO:0001678">
    <property type="term" value="P:intracellular glucose homeostasis"/>
    <property type="evidence" value="ECO:0007669"/>
    <property type="project" value="InterPro"/>
</dbReference>
<gene>
    <name evidence="14" type="ORF">BJ554DRAFT_634</name>
</gene>